<dbReference type="Proteomes" id="UP000571017">
    <property type="component" value="Unassembled WGS sequence"/>
</dbReference>
<dbReference type="PROSITE" id="PS50801">
    <property type="entry name" value="STAS"/>
    <property type="match status" value="1"/>
</dbReference>
<dbReference type="InterPro" id="IPR002645">
    <property type="entry name" value="STAS_dom"/>
</dbReference>
<dbReference type="PANTHER" id="PTHR33745">
    <property type="entry name" value="RSBT ANTAGONIST PROTEIN RSBS-RELATED"/>
    <property type="match status" value="1"/>
</dbReference>
<dbReference type="Gene3D" id="3.30.750.24">
    <property type="entry name" value="STAS domain"/>
    <property type="match status" value="1"/>
</dbReference>
<proteinExistence type="predicted"/>
<dbReference type="SUPFAM" id="SSF52091">
    <property type="entry name" value="SpoIIaa-like"/>
    <property type="match status" value="1"/>
</dbReference>
<keyword evidence="1" id="KW-0597">Phosphoprotein</keyword>
<keyword evidence="4" id="KW-1185">Reference proteome</keyword>
<comment type="caution">
    <text evidence="3">The sequence shown here is derived from an EMBL/GenBank/DDBJ whole genome shotgun (WGS) entry which is preliminary data.</text>
</comment>
<dbReference type="EMBL" id="JACEFG010000001">
    <property type="protein sequence ID" value="MBA2174175.1"/>
    <property type="molecule type" value="Genomic_DNA"/>
</dbReference>
<protein>
    <submittedName>
        <fullName evidence="3">STAS domain-containing protein</fullName>
    </submittedName>
</protein>
<gene>
    <name evidence="3" type="ORF">H0266_04580</name>
</gene>
<dbReference type="CDD" id="cd07041">
    <property type="entry name" value="STAS_RsbR_RsbS_like"/>
    <property type="match status" value="1"/>
</dbReference>
<sequence length="271" mass="30252">MPTANPDKLRPITTTILERKEKLARDVAIPSEIGKGEVSEDLVIWRIRLVEAYAESISEEPDEVTQDLEKWSDIVSGKLVELMLPLNLALAEISDYRGVIGDIIKDEAKAQNLSLDEFYDILTKFNDTVDHASQIVSQSYMDDFKDTIAKAYYAVNELSVPMVRITETIGVIPIVGEIDTHRAQLLMENALKQGEEYDLDTIILDLSGVSMIDTMVAHQLFKVIHSLELIGVHGILSGIRPDIVQTMVSLGINMKDLDTFSSLHRAIESIN</sequence>
<name>A0A838CR00_9BACI</name>
<dbReference type="InterPro" id="IPR036513">
    <property type="entry name" value="STAS_dom_sf"/>
</dbReference>
<evidence type="ECO:0000313" key="3">
    <source>
        <dbReference type="EMBL" id="MBA2174175.1"/>
    </source>
</evidence>
<dbReference type="RefSeq" id="WP_181471187.1">
    <property type="nucleotide sequence ID" value="NZ_JACEFG010000001.1"/>
</dbReference>
<dbReference type="PANTHER" id="PTHR33745:SF3">
    <property type="entry name" value="RSBT CO-ANTAGONIST PROTEIN RSBRC"/>
    <property type="match status" value="1"/>
</dbReference>
<accession>A0A838CR00</accession>
<evidence type="ECO:0000313" key="4">
    <source>
        <dbReference type="Proteomes" id="UP000571017"/>
    </source>
</evidence>
<dbReference type="Pfam" id="PF01740">
    <property type="entry name" value="STAS"/>
    <property type="match status" value="1"/>
</dbReference>
<dbReference type="AlphaFoldDB" id="A0A838CR00"/>
<organism evidence="3 4">
    <name type="scientific">Halobacillus locisalis</name>
    <dbReference type="NCBI Taxonomy" id="220753"/>
    <lineage>
        <taxon>Bacteria</taxon>
        <taxon>Bacillati</taxon>
        <taxon>Bacillota</taxon>
        <taxon>Bacilli</taxon>
        <taxon>Bacillales</taxon>
        <taxon>Bacillaceae</taxon>
        <taxon>Halobacillus</taxon>
    </lineage>
</organism>
<reference evidence="3 4" key="1">
    <citation type="journal article" date="2004" name="Extremophiles">
        <title>Halobacillus locisalis sp. nov., a halophilic bacterium isolated from a marine solar saltern of the Yellow Sea in Korea.</title>
        <authorList>
            <person name="Yoon J.H."/>
            <person name="Kang K.H."/>
            <person name="Oh T.K."/>
            <person name="Park Y.H."/>
        </authorList>
    </citation>
    <scope>NUCLEOTIDE SEQUENCE [LARGE SCALE GENOMIC DNA]</scope>
    <source>
        <strain evidence="3 4">KCTC 3788</strain>
    </source>
</reference>
<evidence type="ECO:0000256" key="1">
    <source>
        <dbReference type="ARBA" id="ARBA00022553"/>
    </source>
</evidence>
<evidence type="ECO:0000259" key="2">
    <source>
        <dbReference type="PROSITE" id="PS50801"/>
    </source>
</evidence>
<feature type="domain" description="STAS" evidence="2">
    <location>
        <begin position="159"/>
        <end position="270"/>
    </location>
</feature>
<dbReference type="InterPro" id="IPR051932">
    <property type="entry name" value="Bact_StressResp_Reg"/>
</dbReference>